<dbReference type="InterPro" id="IPR006311">
    <property type="entry name" value="TAT_signal"/>
</dbReference>
<keyword evidence="5" id="KW-0073">Auxin biosynthesis</keyword>
<feature type="signal peptide" evidence="7">
    <location>
        <begin position="1"/>
        <end position="32"/>
    </location>
</feature>
<feature type="chain" id="PRO_5037276969" description="Tryptophan 2-monooxygenase" evidence="7">
    <location>
        <begin position="33"/>
        <end position="461"/>
    </location>
</feature>
<evidence type="ECO:0000256" key="6">
    <source>
        <dbReference type="ARBA" id="ARBA00047321"/>
    </source>
</evidence>
<organism evidence="9 10">
    <name type="scientific">Prosthecodimorpha staleyi</name>
    <dbReference type="NCBI Taxonomy" id="2840188"/>
    <lineage>
        <taxon>Bacteria</taxon>
        <taxon>Pseudomonadati</taxon>
        <taxon>Pseudomonadota</taxon>
        <taxon>Alphaproteobacteria</taxon>
        <taxon>Hyphomicrobiales</taxon>
        <taxon>Ancalomicrobiaceae</taxon>
        <taxon>Prosthecodimorpha</taxon>
    </lineage>
</organism>
<evidence type="ECO:0000256" key="4">
    <source>
        <dbReference type="ARBA" id="ARBA00017871"/>
    </source>
</evidence>
<dbReference type="SUPFAM" id="SSF51905">
    <property type="entry name" value="FAD/NAD(P)-binding domain"/>
    <property type="match status" value="1"/>
</dbReference>
<dbReference type="Pfam" id="PF01593">
    <property type="entry name" value="Amino_oxidase"/>
    <property type="match status" value="1"/>
</dbReference>
<dbReference type="Gene3D" id="3.90.660.10">
    <property type="match status" value="1"/>
</dbReference>
<dbReference type="InterPro" id="IPR036188">
    <property type="entry name" value="FAD/NAD-bd_sf"/>
</dbReference>
<reference evidence="9 10" key="1">
    <citation type="submission" date="2021-06" db="EMBL/GenBank/DDBJ databases">
        <authorList>
            <person name="Grouzdev D.S."/>
            <person name="Koziaeva V."/>
        </authorList>
    </citation>
    <scope>NUCLEOTIDE SEQUENCE [LARGE SCALE GENOMIC DNA]</scope>
    <source>
        <strain evidence="9 10">22</strain>
    </source>
</reference>
<dbReference type="EMBL" id="JAHHZF010000010">
    <property type="protein sequence ID" value="MBT9291637.1"/>
    <property type="molecule type" value="Genomic_DNA"/>
</dbReference>
<comment type="catalytic activity">
    <reaction evidence="6">
        <text>L-tryptophan + O2 = indole-3-acetamide + CO2 + H2O</text>
        <dbReference type="Rhea" id="RHEA:16165"/>
        <dbReference type="ChEBI" id="CHEBI:15377"/>
        <dbReference type="ChEBI" id="CHEBI:15379"/>
        <dbReference type="ChEBI" id="CHEBI:16031"/>
        <dbReference type="ChEBI" id="CHEBI:16526"/>
        <dbReference type="ChEBI" id="CHEBI:57912"/>
        <dbReference type="EC" id="1.13.12.3"/>
    </reaction>
</comment>
<keyword evidence="7" id="KW-0732">Signal</keyword>
<dbReference type="PANTHER" id="PTHR10742:SF410">
    <property type="entry name" value="LYSINE-SPECIFIC HISTONE DEMETHYLASE 2"/>
    <property type="match status" value="1"/>
</dbReference>
<proteinExistence type="inferred from homology"/>
<dbReference type="GO" id="GO:0050361">
    <property type="term" value="F:tryptophan 2-monooxygenase activity"/>
    <property type="evidence" value="ECO:0007669"/>
    <property type="project" value="UniProtKB-EC"/>
</dbReference>
<dbReference type="RefSeq" id="WP_261970177.1">
    <property type="nucleotide sequence ID" value="NZ_JAHHZF010000010.1"/>
</dbReference>
<comment type="pathway">
    <text evidence="1">Plant hormone metabolism; auxin biosynthesis.</text>
</comment>
<gene>
    <name evidence="9" type="ORF">KL771_19375</name>
</gene>
<evidence type="ECO:0000256" key="2">
    <source>
        <dbReference type="ARBA" id="ARBA00005833"/>
    </source>
</evidence>
<dbReference type="PANTHER" id="PTHR10742">
    <property type="entry name" value="FLAVIN MONOAMINE OXIDASE"/>
    <property type="match status" value="1"/>
</dbReference>
<name>A0A947DAL7_9HYPH</name>
<evidence type="ECO:0000313" key="10">
    <source>
        <dbReference type="Proteomes" id="UP000766595"/>
    </source>
</evidence>
<evidence type="ECO:0000256" key="3">
    <source>
        <dbReference type="ARBA" id="ARBA00012535"/>
    </source>
</evidence>
<dbReference type="Proteomes" id="UP000766595">
    <property type="component" value="Unassembled WGS sequence"/>
</dbReference>
<dbReference type="PROSITE" id="PS51318">
    <property type="entry name" value="TAT"/>
    <property type="match status" value="1"/>
</dbReference>
<dbReference type="Gene3D" id="3.50.50.60">
    <property type="entry name" value="FAD/NAD(P)-binding domain"/>
    <property type="match status" value="1"/>
</dbReference>
<evidence type="ECO:0000259" key="8">
    <source>
        <dbReference type="Pfam" id="PF01593"/>
    </source>
</evidence>
<accession>A0A947DAL7</accession>
<dbReference type="AlphaFoldDB" id="A0A947DAL7"/>
<evidence type="ECO:0000256" key="7">
    <source>
        <dbReference type="SAM" id="SignalP"/>
    </source>
</evidence>
<evidence type="ECO:0000256" key="5">
    <source>
        <dbReference type="ARBA" id="ARBA00023070"/>
    </source>
</evidence>
<keyword evidence="10" id="KW-1185">Reference proteome</keyword>
<dbReference type="EC" id="1.13.12.3" evidence="3"/>
<protein>
    <recommendedName>
        <fullName evidence="4">Tryptophan 2-monooxygenase</fullName>
        <ecNumber evidence="3">1.13.12.3</ecNumber>
    </recommendedName>
</protein>
<dbReference type="InterPro" id="IPR050281">
    <property type="entry name" value="Flavin_monoamine_oxidase"/>
</dbReference>
<sequence>MTRPPPPRSGLPLDRRRFLGAALAPAFGSLTAAVGATAGAATAAGAGPSSAAEVDVVVVGAGAAGIAAARTLLAAGRSFLVLEARDRIGGRCVTETGLFGRPVDLGAHWVHAVDETPFAGHAAELGLGLVEARPDFTLYDGRRRLSGPDADAFGDAWEAFEQAILTTGRAQRDVSAAAVMPTGLGDWADTVAFALGPFGCAKDVEHISTVDFAAAVEYPQAFVSEGYGTLIARLAEGIPVGTGIPVTRIDRSGPRLAVETPRGTVSARAAIVTVSTDALAAGAVRFDPPLPPDQEDALTGLSLGDYEHIFVELPPGALGLGPDEPVLLKRQGRRTLGLLANLGGSGLVMADAAGSFAADLARAGDRAAVAFALELIAQSFGADAVRRPGRSHVTHWRADPWIRGAFSCAEPGRARDRAILRRPVDERLRLAGEATHPSLWGSVGGAWAEGIRAATETLAVL</sequence>
<evidence type="ECO:0000256" key="1">
    <source>
        <dbReference type="ARBA" id="ARBA00004814"/>
    </source>
</evidence>
<comment type="caution">
    <text evidence="9">The sequence shown here is derived from an EMBL/GenBank/DDBJ whole genome shotgun (WGS) entry which is preliminary data.</text>
</comment>
<dbReference type="GO" id="GO:0009851">
    <property type="term" value="P:auxin biosynthetic process"/>
    <property type="evidence" value="ECO:0007669"/>
    <property type="project" value="UniProtKB-KW"/>
</dbReference>
<dbReference type="InterPro" id="IPR002937">
    <property type="entry name" value="Amino_oxidase"/>
</dbReference>
<comment type="similarity">
    <text evidence="2">Belongs to the tryptophan 2-monooxygenase family.</text>
</comment>
<feature type="domain" description="Amine oxidase" evidence="8">
    <location>
        <begin position="64"/>
        <end position="456"/>
    </location>
</feature>
<evidence type="ECO:0000313" key="9">
    <source>
        <dbReference type="EMBL" id="MBT9291637.1"/>
    </source>
</evidence>
<dbReference type="SUPFAM" id="SSF54373">
    <property type="entry name" value="FAD-linked reductases, C-terminal domain"/>
    <property type="match status" value="1"/>
</dbReference>
<dbReference type="PRINTS" id="PR00420">
    <property type="entry name" value="RNGMNOXGNASE"/>
</dbReference>